<comment type="caution">
    <text evidence="2">The sequence shown here is derived from an EMBL/GenBank/DDBJ whole genome shotgun (WGS) entry which is preliminary data.</text>
</comment>
<keyword evidence="3" id="KW-1185">Reference proteome</keyword>
<dbReference type="PANTHER" id="PTHR12277:SF81">
    <property type="entry name" value="PROTEIN ABHD13"/>
    <property type="match status" value="1"/>
</dbReference>
<keyword evidence="1" id="KW-0472">Membrane</keyword>
<dbReference type="EMBL" id="WJXW01000010">
    <property type="protein sequence ID" value="KAF9732601.1"/>
    <property type="molecule type" value="Genomic_DNA"/>
</dbReference>
<protein>
    <submittedName>
        <fullName evidence="2">Abhydrolase</fullName>
    </submittedName>
</protein>
<sequence>MSSVSAVLKPLFGTVAGLLGIYIGFISLLTIPKLQDHVIYLHKVTLTWFQDVKIPEQWGFLRNQVTPFNLRTSDGETLHAWHVLLLDVYQRHEAELIAEPTGLCQDVEKRLSFELLRDDPTAKLVIYFHGAAGTLSSGWRPQSYRAMSAAVSNLHVLAIDYRGYGSSSGWPSESDRIVVFAQSLGTAVALSLSQKLALENSPTLFAGTVLVAPMADVETSTQTYKIAGTVPLLSPMALYPPLFTFLNKFIISKWPSKAKIAEFIHHVDSVDINGRRNNYDITLIHAEDDWDIPWIHSGMLFEHAVRAMHDNASFTKDVFEEEKAKKKVQLGAGGWVVEWCGEHGVVREHIVKHGLHDRIMSYPVVSLAIAKAFTNTGMMDTILRIAASEILVHMLKTKDCITLKYNKNLPVKIAPWFIKFLKTFPANEGSEAGG</sequence>
<dbReference type="Proteomes" id="UP000756921">
    <property type="component" value="Unassembled WGS sequence"/>
</dbReference>
<dbReference type="SUPFAM" id="SSF53474">
    <property type="entry name" value="alpha/beta-Hydrolases"/>
    <property type="match status" value="1"/>
</dbReference>
<dbReference type="InterPro" id="IPR029058">
    <property type="entry name" value="AB_hydrolase_fold"/>
</dbReference>
<gene>
    <name evidence="2" type="ORF">PMIN01_09459</name>
</gene>
<organism evidence="2 3">
    <name type="scientific">Paraphaeosphaeria minitans</name>
    <dbReference type="NCBI Taxonomy" id="565426"/>
    <lineage>
        <taxon>Eukaryota</taxon>
        <taxon>Fungi</taxon>
        <taxon>Dikarya</taxon>
        <taxon>Ascomycota</taxon>
        <taxon>Pezizomycotina</taxon>
        <taxon>Dothideomycetes</taxon>
        <taxon>Pleosporomycetidae</taxon>
        <taxon>Pleosporales</taxon>
        <taxon>Massarineae</taxon>
        <taxon>Didymosphaeriaceae</taxon>
        <taxon>Paraphaeosphaeria</taxon>
    </lineage>
</organism>
<reference evidence="2" key="1">
    <citation type="journal article" date="2020" name="Mol. Plant Microbe Interact.">
        <title>Genome Sequence of the Biocontrol Agent Coniothyrium minitans strain Conio (IMI 134523).</title>
        <authorList>
            <person name="Patel D."/>
            <person name="Shittu T.A."/>
            <person name="Baroncelli R."/>
            <person name="Muthumeenakshi S."/>
            <person name="Osborne T.H."/>
            <person name="Janganan T.K."/>
            <person name="Sreenivasaprasad S."/>
        </authorList>
    </citation>
    <scope>NUCLEOTIDE SEQUENCE</scope>
    <source>
        <strain evidence="2">Conio</strain>
    </source>
</reference>
<name>A0A9P6GCD0_9PLEO</name>
<keyword evidence="1" id="KW-1133">Transmembrane helix</keyword>
<dbReference type="PANTHER" id="PTHR12277">
    <property type="entry name" value="ALPHA/BETA HYDROLASE DOMAIN-CONTAINING PROTEIN"/>
    <property type="match status" value="1"/>
</dbReference>
<proteinExistence type="predicted"/>
<dbReference type="OrthoDB" id="446723at2759"/>
<keyword evidence="1" id="KW-0812">Transmembrane</keyword>
<feature type="transmembrane region" description="Helical" evidence="1">
    <location>
        <begin position="12"/>
        <end position="31"/>
    </location>
</feature>
<evidence type="ECO:0000313" key="3">
    <source>
        <dbReference type="Proteomes" id="UP000756921"/>
    </source>
</evidence>
<accession>A0A9P6GCD0</accession>
<dbReference type="AlphaFoldDB" id="A0A9P6GCD0"/>
<dbReference type="Gene3D" id="3.40.50.1820">
    <property type="entry name" value="alpha/beta hydrolase"/>
    <property type="match status" value="1"/>
</dbReference>
<evidence type="ECO:0000256" key="1">
    <source>
        <dbReference type="SAM" id="Phobius"/>
    </source>
</evidence>
<evidence type="ECO:0000313" key="2">
    <source>
        <dbReference type="EMBL" id="KAF9732601.1"/>
    </source>
</evidence>